<dbReference type="HOGENOM" id="CLU_011428_0_0_1"/>
<dbReference type="InterPro" id="IPR029191">
    <property type="entry name" value="Uds1"/>
</dbReference>
<dbReference type="Pfam" id="PF15456">
    <property type="entry name" value="Uds1"/>
    <property type="match status" value="1"/>
</dbReference>
<evidence type="ECO:0000259" key="4">
    <source>
        <dbReference type="Pfam" id="PF15456"/>
    </source>
</evidence>
<feature type="compositionally biased region" description="Polar residues" evidence="3">
    <location>
        <begin position="12"/>
        <end position="22"/>
    </location>
</feature>
<protein>
    <recommendedName>
        <fullName evidence="4">Up-regulated during septation protein 1 domain-containing protein</fullName>
    </recommendedName>
</protein>
<feature type="compositionally biased region" description="Basic and acidic residues" evidence="3">
    <location>
        <begin position="613"/>
        <end position="632"/>
    </location>
</feature>
<feature type="region of interest" description="Disordered" evidence="3">
    <location>
        <begin position="682"/>
        <end position="709"/>
    </location>
</feature>
<accession>A0A0C2YZS0</accession>
<evidence type="ECO:0000256" key="1">
    <source>
        <dbReference type="ARBA" id="ARBA00023054"/>
    </source>
</evidence>
<evidence type="ECO:0000313" key="5">
    <source>
        <dbReference type="EMBL" id="KIM46477.1"/>
    </source>
</evidence>
<dbReference type="EMBL" id="KN831771">
    <property type="protein sequence ID" value="KIM46477.1"/>
    <property type="molecule type" value="Genomic_DNA"/>
</dbReference>
<feature type="coiled-coil region" evidence="2">
    <location>
        <begin position="345"/>
        <end position="372"/>
    </location>
</feature>
<feature type="compositionally biased region" description="Polar residues" evidence="3">
    <location>
        <begin position="132"/>
        <end position="141"/>
    </location>
</feature>
<feature type="coiled-coil region" evidence="2">
    <location>
        <begin position="230"/>
        <end position="257"/>
    </location>
</feature>
<feature type="region of interest" description="Disordered" evidence="3">
    <location>
        <begin position="1"/>
        <end position="148"/>
    </location>
</feature>
<organism evidence="5 6">
    <name type="scientific">Hebeloma cylindrosporum</name>
    <dbReference type="NCBI Taxonomy" id="76867"/>
    <lineage>
        <taxon>Eukaryota</taxon>
        <taxon>Fungi</taxon>
        <taxon>Dikarya</taxon>
        <taxon>Basidiomycota</taxon>
        <taxon>Agaricomycotina</taxon>
        <taxon>Agaricomycetes</taxon>
        <taxon>Agaricomycetidae</taxon>
        <taxon>Agaricales</taxon>
        <taxon>Agaricineae</taxon>
        <taxon>Hymenogastraceae</taxon>
        <taxon>Hebeloma</taxon>
    </lineage>
</organism>
<dbReference type="STRING" id="686832.A0A0C2YZS0"/>
<feature type="coiled-coil region" evidence="2">
    <location>
        <begin position="398"/>
        <end position="435"/>
    </location>
</feature>
<feature type="compositionally biased region" description="Polar residues" evidence="3">
    <location>
        <begin position="83"/>
        <end position="111"/>
    </location>
</feature>
<feature type="compositionally biased region" description="Low complexity" evidence="3">
    <location>
        <begin position="119"/>
        <end position="131"/>
    </location>
</feature>
<sequence length="938" mass="104271">MNGVRRLLGGVVNSSPPSNQDSPLAAQTIPLSFSPKAGPTWPPSSPSASQQSYDSPSASPSTTSALFLKKDRPKPPIDDDSSRTYPNAGRQSMGTTSTSNRIPSPTRSQTMPNSPPSGPSSLSGRGTPPSSYSVRNSTRKSGITDPDWKRISGNLNTRDELLISLMASEAVIDSRDFEIITAEEVEDLKKEHQVLNSRLEAMTKKLALETKIRDAALSLSKVNASHKKVSKQTSEQLEAANKRVESAQKEVWKISDRVNEVHRRLMEHRAGVLSFSVRNMEKKMAREDSGYDSSNRSTLMSPTMTSNTGLSSPTTTVSSSKSRFDGAHLFAGHADSIVPKFKLSSEAAAAAIAALEAKLQTAKDSLAAAGKKQAEMTRELSLMKLEKQEVETMMGMDIQAAEETIAALEKEIPRLEELDSEVRQLRQEKTSWERDRVGFETRLMELEMRKSEDAGGVERTLASIRESMQKELEAKEAEIRRIQEERESEQSAWMEERQQLEDEKMDDLARLQEEMDRMRDEEDQTIRQSQDEMSSGLAILQSMVRTHGIVLFSRDSSLQGLLNAIGMHIESVHTKLETYSKAEAEWESLRRRLEEDVRSGLDKREALARELEDVRRDRDSARRDTLTLESRVKSQPPPSSSHLRTPSTSFESSDSEVSRIISILQPLWTTLPSPEARAAKFVSTNRPFRTGSPVSGSSTSSPSTVSSLSDLDVRSLKSLYDTRQNGPASPLSPKSGTNGLPAPFTIEAFAARVQALVNDDKALIERLLRFAQAHDLLKKNAERAQKLAQDGTHALEAYQKQTRILEERNMSMAARQSALQEELQLLHDTIERITAERRELESLAAEQAQTCQQLTEANNTLSARALALAEEAAHAPEMMRKQYETQLQELKKALELAQDEVDAMRTSEQSQRIALLDELNSMQTENGSLRAQLRAAKK</sequence>
<gene>
    <name evidence="5" type="ORF">M413DRAFT_441568</name>
</gene>
<feature type="compositionally biased region" description="Low complexity" evidence="3">
    <location>
        <begin position="46"/>
        <end position="65"/>
    </location>
</feature>
<feature type="compositionally biased region" description="Basic and acidic residues" evidence="3">
    <location>
        <begin position="68"/>
        <end position="82"/>
    </location>
</feature>
<evidence type="ECO:0000256" key="3">
    <source>
        <dbReference type="SAM" id="MobiDB-lite"/>
    </source>
</evidence>
<feature type="region of interest" description="Disordered" evidence="3">
    <location>
        <begin position="285"/>
        <end position="319"/>
    </location>
</feature>
<feature type="region of interest" description="Disordered" evidence="3">
    <location>
        <begin position="613"/>
        <end position="651"/>
    </location>
</feature>
<feature type="coiled-coil region" evidence="2">
    <location>
        <begin position="816"/>
        <end position="907"/>
    </location>
</feature>
<feature type="coiled-coil region" evidence="2">
    <location>
        <begin position="465"/>
        <end position="528"/>
    </location>
</feature>
<feature type="compositionally biased region" description="Polar residues" evidence="3">
    <location>
        <begin position="291"/>
        <end position="307"/>
    </location>
</feature>
<evidence type="ECO:0000313" key="6">
    <source>
        <dbReference type="Proteomes" id="UP000053424"/>
    </source>
</evidence>
<dbReference type="AlphaFoldDB" id="A0A0C2YZS0"/>
<dbReference type="Proteomes" id="UP000053424">
    <property type="component" value="Unassembled WGS sequence"/>
</dbReference>
<dbReference type="OrthoDB" id="5569911at2759"/>
<feature type="domain" description="Up-regulated during septation protein 1" evidence="4">
    <location>
        <begin position="163"/>
        <end position="275"/>
    </location>
</feature>
<reference evidence="5 6" key="1">
    <citation type="submission" date="2014-04" db="EMBL/GenBank/DDBJ databases">
        <authorList>
            <consortium name="DOE Joint Genome Institute"/>
            <person name="Kuo A."/>
            <person name="Gay G."/>
            <person name="Dore J."/>
            <person name="Kohler A."/>
            <person name="Nagy L.G."/>
            <person name="Floudas D."/>
            <person name="Copeland A."/>
            <person name="Barry K.W."/>
            <person name="Cichocki N."/>
            <person name="Veneault-Fourrey C."/>
            <person name="LaButti K."/>
            <person name="Lindquist E.A."/>
            <person name="Lipzen A."/>
            <person name="Lundell T."/>
            <person name="Morin E."/>
            <person name="Murat C."/>
            <person name="Sun H."/>
            <person name="Tunlid A."/>
            <person name="Henrissat B."/>
            <person name="Grigoriev I.V."/>
            <person name="Hibbett D.S."/>
            <person name="Martin F."/>
            <person name="Nordberg H.P."/>
            <person name="Cantor M.N."/>
            <person name="Hua S.X."/>
        </authorList>
    </citation>
    <scope>NUCLEOTIDE SEQUENCE [LARGE SCALE GENOMIC DNA]</scope>
    <source>
        <strain evidence="6">h7</strain>
    </source>
</reference>
<feature type="compositionally biased region" description="Low complexity" evidence="3">
    <location>
        <begin position="689"/>
        <end position="709"/>
    </location>
</feature>
<dbReference type="PANTHER" id="PTHR32083">
    <property type="entry name" value="CILIA AND FLAGELLA-ASSOCIATED PROTEIN 58-RELATED"/>
    <property type="match status" value="1"/>
</dbReference>
<proteinExistence type="predicted"/>
<keyword evidence="1 2" id="KW-0175">Coiled coil</keyword>
<evidence type="ECO:0000256" key="2">
    <source>
        <dbReference type="SAM" id="Coils"/>
    </source>
</evidence>
<keyword evidence="6" id="KW-1185">Reference proteome</keyword>
<feature type="compositionally biased region" description="Low complexity" evidence="3">
    <location>
        <begin position="308"/>
        <end position="319"/>
    </location>
</feature>
<name>A0A0C2YZS0_HEBCY</name>
<reference evidence="6" key="2">
    <citation type="submission" date="2015-01" db="EMBL/GenBank/DDBJ databases">
        <title>Evolutionary Origins and Diversification of the Mycorrhizal Mutualists.</title>
        <authorList>
            <consortium name="DOE Joint Genome Institute"/>
            <consortium name="Mycorrhizal Genomics Consortium"/>
            <person name="Kohler A."/>
            <person name="Kuo A."/>
            <person name="Nagy L.G."/>
            <person name="Floudas D."/>
            <person name="Copeland A."/>
            <person name="Barry K.W."/>
            <person name="Cichocki N."/>
            <person name="Veneault-Fourrey C."/>
            <person name="LaButti K."/>
            <person name="Lindquist E.A."/>
            <person name="Lipzen A."/>
            <person name="Lundell T."/>
            <person name="Morin E."/>
            <person name="Murat C."/>
            <person name="Riley R."/>
            <person name="Ohm R."/>
            <person name="Sun H."/>
            <person name="Tunlid A."/>
            <person name="Henrissat B."/>
            <person name="Grigoriev I.V."/>
            <person name="Hibbett D.S."/>
            <person name="Martin F."/>
        </authorList>
    </citation>
    <scope>NUCLEOTIDE SEQUENCE [LARGE SCALE GENOMIC DNA]</scope>
    <source>
        <strain evidence="6">h7</strain>
    </source>
</reference>